<evidence type="ECO:0000256" key="2">
    <source>
        <dbReference type="ARBA" id="ARBA00022737"/>
    </source>
</evidence>
<dbReference type="FunFam" id="2.10.110.10:FF:000013">
    <property type="entry name" value="Four and a half LIM domains 1"/>
    <property type="match status" value="1"/>
</dbReference>
<dbReference type="PROSITE" id="PS51303">
    <property type="entry name" value="PET"/>
    <property type="match status" value="1"/>
</dbReference>
<sequence length="611" mass="69179">MNVGHTKSRAADNMDNFQRFLSKDEIKMSSERSSASKKGILLQNLDEGKPCLKCGEKCPGFSLHVWRKVCANCKCPRENHDVSVDVDVDVDVDGVEFKVKGLKINSDLNHEEDLPAPPPLPNNKSYPTLRVTTATTTESSPVNNDFLPPPPPPSLATDYLWSPPGLTTGQVEAYMKSLPDDRIPIPDTPGEAYYVKQRLNQNPPQDKAPVHFSNIPEPQREAFVQFWNNEDNARGTGQVKVPLGRRETCQSCFKTIPKGDVVIQAEFDENEVACYHAACFCCATCWELLVDLTYFRFGNKVYCGRHHAELSRQRCFGCDELIFTGEYTIAMNKSWHLGHFRCSECDISITGKQFIVKEEKPVCIDCFDQRFAHECDHCHGKIGPDAKDVSTADSRHWHEMCFLCDMCRKPLRSDGKFTFYKEQVLCNDCYITNFQKTCVGCHYAIESGSARLEYNGTYWHEECFKCAVCHEAIGTSGFVPKDDEFYCPDCYQNLHAKRCADCGEPLSEGGVLYNEQTWHKECFSCSSCHESLASRPFSVHSGHRYCIECYGRYMAKQCELCFKPIIGGEYFTLEDSNFHKECFNCSRCQRSLANEGFAREGVELLCASCAD</sequence>
<organism evidence="9 10">
    <name type="scientific">Desmophyllum pertusum</name>
    <dbReference type="NCBI Taxonomy" id="174260"/>
    <lineage>
        <taxon>Eukaryota</taxon>
        <taxon>Metazoa</taxon>
        <taxon>Cnidaria</taxon>
        <taxon>Anthozoa</taxon>
        <taxon>Hexacorallia</taxon>
        <taxon>Scleractinia</taxon>
        <taxon>Caryophylliina</taxon>
        <taxon>Caryophylliidae</taxon>
        <taxon>Desmophyllum</taxon>
    </lineage>
</organism>
<dbReference type="InterPro" id="IPR010442">
    <property type="entry name" value="PET_domain"/>
</dbReference>
<dbReference type="Pfam" id="PF06297">
    <property type="entry name" value="PET"/>
    <property type="match status" value="1"/>
</dbReference>
<evidence type="ECO:0000259" key="7">
    <source>
        <dbReference type="PROSITE" id="PS50023"/>
    </source>
</evidence>
<feature type="domain" description="PET" evidence="8">
    <location>
        <begin position="140"/>
        <end position="246"/>
    </location>
</feature>
<proteinExistence type="predicted"/>
<dbReference type="PANTHER" id="PTHR24211:SF37">
    <property type="entry name" value="PROTEIN ESPINAS-LIKE PROTEIN"/>
    <property type="match status" value="1"/>
</dbReference>
<dbReference type="Gene3D" id="2.10.110.10">
    <property type="entry name" value="Cysteine Rich Protein"/>
    <property type="match status" value="6"/>
</dbReference>
<dbReference type="Proteomes" id="UP001163046">
    <property type="component" value="Unassembled WGS sequence"/>
</dbReference>
<keyword evidence="1 6" id="KW-0479">Metal-binding</keyword>
<accession>A0A9W9YR65</accession>
<evidence type="ECO:0000256" key="4">
    <source>
        <dbReference type="ARBA" id="ARBA00022833"/>
    </source>
</evidence>
<dbReference type="GO" id="GO:0008270">
    <property type="term" value="F:zinc ion binding"/>
    <property type="evidence" value="ECO:0007669"/>
    <property type="project" value="UniProtKB-KW"/>
</dbReference>
<dbReference type="EMBL" id="MU827305">
    <property type="protein sequence ID" value="KAJ7363572.1"/>
    <property type="molecule type" value="Genomic_DNA"/>
</dbReference>
<keyword evidence="10" id="KW-1185">Reference proteome</keyword>
<reference evidence="9" key="1">
    <citation type="submission" date="2023-01" db="EMBL/GenBank/DDBJ databases">
        <title>Genome assembly of the deep-sea coral Lophelia pertusa.</title>
        <authorList>
            <person name="Herrera S."/>
            <person name="Cordes E."/>
        </authorList>
    </citation>
    <scope>NUCLEOTIDE SEQUENCE</scope>
    <source>
        <strain evidence="9">USNM1676648</strain>
        <tissue evidence="9">Polyp</tissue>
    </source>
</reference>
<evidence type="ECO:0000313" key="9">
    <source>
        <dbReference type="EMBL" id="KAJ7363572.1"/>
    </source>
</evidence>
<dbReference type="AlphaFoldDB" id="A0A9W9YR65"/>
<evidence type="ECO:0000256" key="5">
    <source>
        <dbReference type="ARBA" id="ARBA00023038"/>
    </source>
</evidence>
<dbReference type="CDD" id="cd09345">
    <property type="entry name" value="LIM2_FHL"/>
    <property type="match status" value="1"/>
</dbReference>
<dbReference type="SMART" id="SM00132">
    <property type="entry name" value="LIM"/>
    <property type="match status" value="6"/>
</dbReference>
<feature type="domain" description="LIM zinc-binding" evidence="7">
    <location>
        <begin position="436"/>
        <end position="497"/>
    </location>
</feature>
<dbReference type="PANTHER" id="PTHR24211">
    <property type="entry name" value="LIM DOMAIN-CONTAINING PROTEIN"/>
    <property type="match status" value="1"/>
</dbReference>
<keyword evidence="5 6" id="KW-0440">LIM domain</keyword>
<evidence type="ECO:0000256" key="6">
    <source>
        <dbReference type="PROSITE-ProRule" id="PRU00125"/>
    </source>
</evidence>
<keyword evidence="2" id="KW-0677">Repeat</keyword>
<protein>
    <submittedName>
        <fullName evidence="9">Uncharacterized protein</fullName>
    </submittedName>
</protein>
<comment type="caution">
    <text evidence="9">The sequence shown here is derived from an EMBL/GenBank/DDBJ whole genome shotgun (WGS) entry which is preliminary data.</text>
</comment>
<dbReference type="PROSITE" id="PS00478">
    <property type="entry name" value="LIM_DOMAIN_1"/>
    <property type="match status" value="5"/>
</dbReference>
<gene>
    <name evidence="9" type="ORF">OS493_009732</name>
</gene>
<dbReference type="CDD" id="cd09341">
    <property type="entry name" value="LIM2_Testin_like"/>
    <property type="match status" value="1"/>
</dbReference>
<dbReference type="SUPFAM" id="SSF57716">
    <property type="entry name" value="Glucocorticoid receptor-like (DNA-binding domain)"/>
    <property type="match status" value="6"/>
</dbReference>
<evidence type="ECO:0000256" key="1">
    <source>
        <dbReference type="ARBA" id="ARBA00022723"/>
    </source>
</evidence>
<keyword evidence="3" id="KW-0863">Zinc-finger</keyword>
<name>A0A9W9YR65_9CNID</name>
<feature type="domain" description="LIM zinc-binding" evidence="7">
    <location>
        <begin position="313"/>
        <end position="373"/>
    </location>
</feature>
<dbReference type="OrthoDB" id="274660at2759"/>
<dbReference type="InterPro" id="IPR047120">
    <property type="entry name" value="Pk/Esn/Tes"/>
</dbReference>
<dbReference type="InterPro" id="IPR001781">
    <property type="entry name" value="Znf_LIM"/>
</dbReference>
<dbReference type="PROSITE" id="PS50023">
    <property type="entry name" value="LIM_DOMAIN_2"/>
    <property type="match status" value="3"/>
</dbReference>
<feature type="domain" description="LIM zinc-binding" evidence="7">
    <location>
        <begin position="556"/>
        <end position="611"/>
    </location>
</feature>
<keyword evidence="4 6" id="KW-0862">Zinc</keyword>
<dbReference type="Pfam" id="PF00412">
    <property type="entry name" value="LIM"/>
    <property type="match status" value="6"/>
</dbReference>
<evidence type="ECO:0000256" key="3">
    <source>
        <dbReference type="ARBA" id="ARBA00022771"/>
    </source>
</evidence>
<evidence type="ECO:0000259" key="8">
    <source>
        <dbReference type="PROSITE" id="PS51303"/>
    </source>
</evidence>
<dbReference type="FunFam" id="2.10.110.10:FF:000005">
    <property type="entry name" value="Testin isoform 1"/>
    <property type="match status" value="1"/>
</dbReference>
<evidence type="ECO:0000313" key="10">
    <source>
        <dbReference type="Proteomes" id="UP001163046"/>
    </source>
</evidence>